<keyword evidence="4 6" id="KW-1133">Transmembrane helix</keyword>
<evidence type="ECO:0000259" key="7">
    <source>
        <dbReference type="Pfam" id="PF13396"/>
    </source>
</evidence>
<reference evidence="8 9" key="1">
    <citation type="submission" date="2014-04" db="EMBL/GenBank/DDBJ databases">
        <title>Characterization and application of a salt tolerant electro-active bacterium.</title>
        <authorList>
            <person name="Yang L."/>
            <person name="Wei S."/>
            <person name="Tay Q.X.M."/>
        </authorList>
    </citation>
    <scope>NUCLEOTIDE SEQUENCE [LARGE SCALE GENOMIC DNA]</scope>
    <source>
        <strain evidence="8 9">LY1</strain>
    </source>
</reference>
<keyword evidence="2" id="KW-1003">Cell membrane</keyword>
<keyword evidence="3 6" id="KW-0812">Transmembrane</keyword>
<name>A0A074KXR1_9BACT</name>
<feature type="transmembrane region" description="Helical" evidence="6">
    <location>
        <begin position="12"/>
        <end position="33"/>
    </location>
</feature>
<feature type="domain" description="Cardiolipin synthase N-terminal" evidence="7">
    <location>
        <begin position="22"/>
        <end position="66"/>
    </location>
</feature>
<evidence type="ECO:0000256" key="4">
    <source>
        <dbReference type="ARBA" id="ARBA00022989"/>
    </source>
</evidence>
<keyword evidence="5 6" id="KW-0472">Membrane</keyword>
<evidence type="ECO:0000256" key="3">
    <source>
        <dbReference type="ARBA" id="ARBA00022692"/>
    </source>
</evidence>
<evidence type="ECO:0000256" key="2">
    <source>
        <dbReference type="ARBA" id="ARBA00022475"/>
    </source>
</evidence>
<feature type="transmembrane region" description="Helical" evidence="6">
    <location>
        <begin position="45"/>
        <end position="64"/>
    </location>
</feature>
<gene>
    <name evidence="8" type="ORF">EL17_16775</name>
</gene>
<evidence type="ECO:0000256" key="1">
    <source>
        <dbReference type="ARBA" id="ARBA00004651"/>
    </source>
</evidence>
<accession>A0A074KXR1</accession>
<evidence type="ECO:0000256" key="5">
    <source>
        <dbReference type="ARBA" id="ARBA00023136"/>
    </source>
</evidence>
<evidence type="ECO:0000256" key="6">
    <source>
        <dbReference type="SAM" id="Phobius"/>
    </source>
</evidence>
<comment type="caution">
    <text evidence="8">The sequence shown here is derived from an EMBL/GenBank/DDBJ whole genome shotgun (WGS) entry which is preliminary data.</text>
</comment>
<organism evidence="8 9">
    <name type="scientific">Anditalea andensis</name>
    <dbReference type="NCBI Taxonomy" id="1048983"/>
    <lineage>
        <taxon>Bacteria</taxon>
        <taxon>Pseudomonadati</taxon>
        <taxon>Bacteroidota</taxon>
        <taxon>Cytophagia</taxon>
        <taxon>Cytophagales</taxon>
        <taxon>Cytophagaceae</taxon>
        <taxon>Anditalea</taxon>
    </lineage>
</organism>
<dbReference type="Proteomes" id="UP000027821">
    <property type="component" value="Unassembled WGS sequence"/>
</dbReference>
<evidence type="ECO:0000313" key="8">
    <source>
        <dbReference type="EMBL" id="KEO72398.1"/>
    </source>
</evidence>
<dbReference type="Pfam" id="PF13396">
    <property type="entry name" value="PLDc_N"/>
    <property type="match status" value="1"/>
</dbReference>
<sequence>MKNFDLPPFLFMIWQIAAVIILIFFMVSLVMILSNRKLPTREKMLWIWGTFLLPILGPLLFMVFGREGK</sequence>
<dbReference type="EMBL" id="JMIH01000024">
    <property type="protein sequence ID" value="KEO72398.1"/>
    <property type="molecule type" value="Genomic_DNA"/>
</dbReference>
<comment type="subcellular location">
    <subcellularLocation>
        <location evidence="1">Cell membrane</location>
        <topology evidence="1">Multi-pass membrane protein</topology>
    </subcellularLocation>
</comment>
<keyword evidence="9" id="KW-1185">Reference proteome</keyword>
<evidence type="ECO:0000313" key="9">
    <source>
        <dbReference type="Proteomes" id="UP000027821"/>
    </source>
</evidence>
<protein>
    <recommendedName>
        <fullName evidence="7">Cardiolipin synthase N-terminal domain-containing protein</fullName>
    </recommendedName>
</protein>
<dbReference type="AlphaFoldDB" id="A0A074KXR1"/>
<dbReference type="InterPro" id="IPR027379">
    <property type="entry name" value="CLS_N"/>
</dbReference>
<dbReference type="GO" id="GO:0005886">
    <property type="term" value="C:plasma membrane"/>
    <property type="evidence" value="ECO:0007669"/>
    <property type="project" value="UniProtKB-SubCell"/>
</dbReference>
<proteinExistence type="predicted"/>
<dbReference type="RefSeq" id="WP_035076900.1">
    <property type="nucleotide sequence ID" value="NZ_JMIH01000024.1"/>
</dbReference>